<protein>
    <recommendedName>
        <fullName evidence="9">Cytochrome P450</fullName>
    </recommendedName>
</protein>
<dbReference type="InterPro" id="IPR001128">
    <property type="entry name" value="Cyt_P450"/>
</dbReference>
<dbReference type="Pfam" id="PF00067">
    <property type="entry name" value="p450"/>
    <property type="match status" value="1"/>
</dbReference>
<keyword evidence="6" id="KW-0503">Monooxygenase</keyword>
<keyword evidence="5 6" id="KW-0349">Heme</keyword>
<dbReference type="GO" id="GO:0016705">
    <property type="term" value="F:oxidoreductase activity, acting on paired donors, with incorporation or reduction of molecular oxygen"/>
    <property type="evidence" value="ECO:0007669"/>
    <property type="project" value="InterPro"/>
</dbReference>
<feature type="binding site" description="axial binding residue" evidence="5">
    <location>
        <position position="504"/>
    </location>
    <ligand>
        <name>heme</name>
        <dbReference type="ChEBI" id="CHEBI:30413"/>
    </ligand>
    <ligandPart>
        <name>Fe</name>
        <dbReference type="ChEBI" id="CHEBI:18248"/>
    </ligandPart>
</feature>
<dbReference type="AlphaFoldDB" id="A0A9Q0FRQ6"/>
<accession>A0A9Q0FRQ6</accession>
<keyword evidence="3 5" id="KW-0479">Metal-binding</keyword>
<dbReference type="Proteomes" id="UP001141552">
    <property type="component" value="Unassembled WGS sequence"/>
</dbReference>
<evidence type="ECO:0000256" key="3">
    <source>
        <dbReference type="ARBA" id="ARBA00022723"/>
    </source>
</evidence>
<dbReference type="GO" id="GO:0005506">
    <property type="term" value="F:iron ion binding"/>
    <property type="evidence" value="ECO:0007669"/>
    <property type="project" value="InterPro"/>
</dbReference>
<evidence type="ECO:0000256" key="1">
    <source>
        <dbReference type="ARBA" id="ARBA00001971"/>
    </source>
</evidence>
<dbReference type="PROSITE" id="PS00086">
    <property type="entry name" value="CYTOCHROME_P450"/>
    <property type="match status" value="1"/>
</dbReference>
<dbReference type="PANTHER" id="PTHR24305">
    <property type="entry name" value="CYTOCHROME P450"/>
    <property type="match status" value="1"/>
</dbReference>
<dbReference type="GO" id="GO:0020037">
    <property type="term" value="F:heme binding"/>
    <property type="evidence" value="ECO:0007669"/>
    <property type="project" value="InterPro"/>
</dbReference>
<dbReference type="GO" id="GO:0004497">
    <property type="term" value="F:monooxygenase activity"/>
    <property type="evidence" value="ECO:0007669"/>
    <property type="project" value="UniProtKB-KW"/>
</dbReference>
<sequence length="567" mass="63446">MNNLLCESLAHGFPFQLQSRNPKEDCFGFLEDYATRQRNAILWVSLVAVTALLLEKLVKLFVLWAKGSRIPGPPFASSFARANFGSRQNFVDFLAESHEKFGSVFKLWLGPSQLLVSIRDPALVKEMLSKAADKLPSTGKAFRLAFGRSSLFFCSYDEAKQTRESLAMELNKKMLERADEFPNCIMEKVDELISNGSNDSKVFSQRLAFSVIGTALFGNSFLAWSKATSYEDLLMMTAKDAAFWGSYRVAPLWNHGFWSYQSLCMKLRCLTQDIVQLSRKSHEDKDRNLCNRTIRSRKMAASGETFSSGSLMQDKFFSQELDGHLTASEENCGNILGLMFHGSVAMAGLIDSIFKRLITDQELQDKVYLDISLVKQCSGEDETVGKMHLLLATIHESARLLSTGSLLQRCSLKDDLCLGNGVIIPAGTVVVVPAQLLQMDNSIWGSDASNFNPHRFLSNVGKVPDITKDTSFTDARNSIPASFSVKDPNEVAAYLSFGSGVRACVGQKFVINEVAAFFALFLQRYEVRLHPESANDPKATANPQIVFLRRKSRMFQNENSIYEFHWL</sequence>
<evidence type="ECO:0000256" key="5">
    <source>
        <dbReference type="PIRSR" id="PIRSR602403-1"/>
    </source>
</evidence>
<reference evidence="7" key="1">
    <citation type="submission" date="2022-02" db="EMBL/GenBank/DDBJ databases">
        <authorList>
            <person name="Henning P.M."/>
            <person name="McCubbin A.G."/>
            <person name="Shore J.S."/>
        </authorList>
    </citation>
    <scope>NUCLEOTIDE SEQUENCE</scope>
    <source>
        <strain evidence="7">F60SS</strain>
        <tissue evidence="7">Leaves</tissue>
    </source>
</reference>
<dbReference type="OrthoDB" id="1470350at2759"/>
<keyword evidence="6" id="KW-0560">Oxidoreductase</keyword>
<keyword evidence="8" id="KW-1185">Reference proteome</keyword>
<comment type="caution">
    <text evidence="7">The sequence shown here is derived from an EMBL/GenBank/DDBJ whole genome shotgun (WGS) entry which is preliminary data.</text>
</comment>
<organism evidence="7 8">
    <name type="scientific">Turnera subulata</name>
    <dbReference type="NCBI Taxonomy" id="218843"/>
    <lineage>
        <taxon>Eukaryota</taxon>
        <taxon>Viridiplantae</taxon>
        <taxon>Streptophyta</taxon>
        <taxon>Embryophyta</taxon>
        <taxon>Tracheophyta</taxon>
        <taxon>Spermatophyta</taxon>
        <taxon>Magnoliopsida</taxon>
        <taxon>eudicotyledons</taxon>
        <taxon>Gunneridae</taxon>
        <taxon>Pentapetalae</taxon>
        <taxon>rosids</taxon>
        <taxon>fabids</taxon>
        <taxon>Malpighiales</taxon>
        <taxon>Passifloraceae</taxon>
        <taxon>Turnera</taxon>
    </lineage>
</organism>
<proteinExistence type="inferred from homology"/>
<dbReference type="CDD" id="cd00302">
    <property type="entry name" value="cytochrome_P450"/>
    <property type="match status" value="1"/>
</dbReference>
<dbReference type="InterPro" id="IPR050121">
    <property type="entry name" value="Cytochrome_P450_monoxygenase"/>
</dbReference>
<comment type="cofactor">
    <cofactor evidence="1 5">
        <name>heme</name>
        <dbReference type="ChEBI" id="CHEBI:30413"/>
    </cofactor>
</comment>
<dbReference type="InterPro" id="IPR017972">
    <property type="entry name" value="Cyt_P450_CS"/>
</dbReference>
<evidence type="ECO:0000313" key="8">
    <source>
        <dbReference type="Proteomes" id="UP001141552"/>
    </source>
</evidence>
<dbReference type="PANTHER" id="PTHR24305:SF166">
    <property type="entry name" value="CYTOCHROME P450 12A4, MITOCHONDRIAL-RELATED"/>
    <property type="match status" value="1"/>
</dbReference>
<evidence type="ECO:0000313" key="7">
    <source>
        <dbReference type="EMBL" id="KAJ4836318.1"/>
    </source>
</evidence>
<dbReference type="SUPFAM" id="SSF48264">
    <property type="entry name" value="Cytochrome P450"/>
    <property type="match status" value="1"/>
</dbReference>
<evidence type="ECO:0000256" key="4">
    <source>
        <dbReference type="ARBA" id="ARBA00023004"/>
    </source>
</evidence>
<dbReference type="InterPro" id="IPR036396">
    <property type="entry name" value="Cyt_P450_sf"/>
</dbReference>
<evidence type="ECO:0008006" key="9">
    <source>
        <dbReference type="Google" id="ProtNLM"/>
    </source>
</evidence>
<evidence type="ECO:0000256" key="2">
    <source>
        <dbReference type="ARBA" id="ARBA00010617"/>
    </source>
</evidence>
<reference evidence="7" key="2">
    <citation type="journal article" date="2023" name="Plants (Basel)">
        <title>Annotation of the Turnera subulata (Passifloraceae) Draft Genome Reveals the S-Locus Evolved after the Divergence of Turneroideae from Passifloroideae in a Stepwise Manner.</title>
        <authorList>
            <person name="Henning P.M."/>
            <person name="Roalson E.H."/>
            <person name="Mir W."/>
            <person name="McCubbin A.G."/>
            <person name="Shore J.S."/>
        </authorList>
    </citation>
    <scope>NUCLEOTIDE SEQUENCE</scope>
    <source>
        <strain evidence="7">F60SS</strain>
    </source>
</reference>
<evidence type="ECO:0000256" key="6">
    <source>
        <dbReference type="RuleBase" id="RU000461"/>
    </source>
</evidence>
<dbReference type="Gene3D" id="1.10.630.10">
    <property type="entry name" value="Cytochrome P450"/>
    <property type="match status" value="1"/>
</dbReference>
<keyword evidence="4 5" id="KW-0408">Iron</keyword>
<dbReference type="EMBL" id="JAKUCV010004159">
    <property type="protein sequence ID" value="KAJ4836318.1"/>
    <property type="molecule type" value="Genomic_DNA"/>
</dbReference>
<gene>
    <name evidence="7" type="ORF">Tsubulata_004557</name>
</gene>
<comment type="similarity">
    <text evidence="2 6">Belongs to the cytochrome P450 family.</text>
</comment>
<name>A0A9Q0FRQ6_9ROSI</name>
<dbReference type="PRINTS" id="PR00465">
    <property type="entry name" value="EP450IV"/>
</dbReference>
<dbReference type="InterPro" id="IPR002403">
    <property type="entry name" value="Cyt_P450_E_grp-IV"/>
</dbReference>